<accession>A0AAF0I5W6</accession>
<dbReference type="KEGG" id="slom:PXH66_11620"/>
<sequence length="251" mass="28161">MAAVIMFGSRTREGGNEADQYSDMDLQVITSRPDELTTPAWIIPVIKQGSLRAWAVRDAFGGVKKVSILCDDDAIDLVIVPLKMMRKARLLLTWGMHRRRPKIRRQFGDIVLTMGGGHRVIKGGNVWENFFARVVAEVPEPRIPAVEVENLAALARVDLHSIESKLARGELRAAQRWLHVGLMETLFKLMHELKRRRGERSFHDARRAESTLTALELDQISVSASLDAAEIAEAARKAAHTIQSLRDELRG</sequence>
<keyword evidence="2" id="KW-1185">Reference proteome</keyword>
<evidence type="ECO:0008006" key="3">
    <source>
        <dbReference type="Google" id="ProtNLM"/>
    </source>
</evidence>
<evidence type="ECO:0000313" key="2">
    <source>
        <dbReference type="Proteomes" id="UP001218638"/>
    </source>
</evidence>
<protein>
    <recommendedName>
        <fullName evidence="3">Nucleotidyltransferase domain-containing protein</fullName>
    </recommendedName>
</protein>
<name>A0AAF0I5W6_9BACT</name>
<organism evidence="1 2">
    <name type="scientific">Synoicihabitans lomoniglobus</name>
    <dbReference type="NCBI Taxonomy" id="2909285"/>
    <lineage>
        <taxon>Bacteria</taxon>
        <taxon>Pseudomonadati</taxon>
        <taxon>Verrucomicrobiota</taxon>
        <taxon>Opitutia</taxon>
        <taxon>Opitutales</taxon>
        <taxon>Opitutaceae</taxon>
        <taxon>Synoicihabitans</taxon>
    </lineage>
</organism>
<dbReference type="AlphaFoldDB" id="A0AAF0I5W6"/>
<evidence type="ECO:0000313" key="1">
    <source>
        <dbReference type="EMBL" id="WED67499.1"/>
    </source>
</evidence>
<dbReference type="RefSeq" id="WP_330932372.1">
    <property type="nucleotide sequence ID" value="NZ_CP119075.1"/>
</dbReference>
<dbReference type="EMBL" id="CP119075">
    <property type="protein sequence ID" value="WED67499.1"/>
    <property type="molecule type" value="Genomic_DNA"/>
</dbReference>
<dbReference type="InterPro" id="IPR043519">
    <property type="entry name" value="NT_sf"/>
</dbReference>
<dbReference type="Gene3D" id="3.30.460.10">
    <property type="entry name" value="Beta Polymerase, domain 2"/>
    <property type="match status" value="1"/>
</dbReference>
<gene>
    <name evidence="1" type="ORF">PXH66_11620</name>
</gene>
<dbReference type="Proteomes" id="UP001218638">
    <property type="component" value="Chromosome"/>
</dbReference>
<proteinExistence type="predicted"/>
<reference evidence="1" key="1">
    <citation type="submission" date="2023-03" db="EMBL/GenBank/DDBJ databases">
        <title>Lomoglobus Profundus gen. nov., sp. nov., a novel member of the phylum Verrucomicrobia, isolated from deep-marine sediment of South China Sea.</title>
        <authorList>
            <person name="Ahmad T."/>
            <person name="Ishaq S.E."/>
            <person name="Wang F."/>
        </authorList>
    </citation>
    <scope>NUCLEOTIDE SEQUENCE</scope>
    <source>
        <strain evidence="1">LMO-M01</strain>
    </source>
</reference>